<dbReference type="RefSeq" id="WP_095034732.1">
    <property type="nucleotide sequence ID" value="NZ_CAWNYN010000001.1"/>
</dbReference>
<sequence length="347" mass="39790">MKMNILGNIFRTKGSYDLSGEIKKQSKLLEKLVSLNNLIEISQKAIDAKLNKLKTSDAKHTKLSNQKEDLEKLKTSLNETIKNSTGEEHNSSIDTQDLNQKTQTSQLYREVTKKIDNVQKFLKKNNFLDSNLIKINESFDEFKNSKMTNKHNPVNFFKKPELSKFNRNDFKRTPVNNSTLFNSELLKLDEGKSIFDEAKYNQTTRNQLIDAGLANVYAQKIDDFKKKYGESSETGQKFLFEIGKVCKENGVKCTQNKNGTWVVNGAGAHPIIYPISQNIFTKFKMHLKLSNNKTKMCDKSISYITNKVYKKTDELCKQENRITTSDLRSLLDDVEKKVLDGTVNKVN</sequence>
<evidence type="ECO:0000313" key="3">
    <source>
        <dbReference type="EMBL" id="ASV34260.1"/>
    </source>
</evidence>
<gene>
    <name evidence="3" type="ORF">CJJ18_10250</name>
</gene>
<feature type="coiled-coil region" evidence="1">
    <location>
        <begin position="53"/>
        <end position="87"/>
    </location>
</feature>
<dbReference type="InterPro" id="IPR016019">
    <property type="entry name" value="SopE_GEF_dom"/>
</dbReference>
<accession>A0AAC9YGJ4</accession>
<feature type="domain" description="Guanine nucleotide exchange factor SopE GEF" evidence="2">
    <location>
        <begin position="205"/>
        <end position="336"/>
    </location>
</feature>
<dbReference type="Pfam" id="PF07487">
    <property type="entry name" value="SopE_GEF"/>
    <property type="match status" value="1"/>
</dbReference>
<evidence type="ECO:0000313" key="4">
    <source>
        <dbReference type="Proteomes" id="UP000792865"/>
    </source>
</evidence>
<organism evidence="3 4">
    <name type="scientific">Candidatus Williamhamiltonella defendens</name>
    <dbReference type="NCBI Taxonomy" id="138072"/>
    <lineage>
        <taxon>Bacteria</taxon>
        <taxon>Pseudomonadati</taxon>
        <taxon>Pseudomonadota</taxon>
        <taxon>Gammaproteobacteria</taxon>
        <taxon>Enterobacterales</taxon>
        <taxon>Enterobacteriaceae</taxon>
        <taxon>aphid secondary symbionts</taxon>
        <taxon>Candidatus Williamhamiltonella</taxon>
    </lineage>
</organism>
<protein>
    <recommendedName>
        <fullName evidence="2">Guanine nucleotide exchange factor SopE GEF domain-containing protein</fullName>
    </recommendedName>
</protein>
<proteinExistence type="predicted"/>
<dbReference type="InterPro" id="IPR035949">
    <property type="entry name" value="SopE-like_GEF_dom_sf"/>
</dbReference>
<dbReference type="GO" id="GO:0030036">
    <property type="term" value="P:actin cytoskeleton organization"/>
    <property type="evidence" value="ECO:0007669"/>
    <property type="project" value="InterPro"/>
</dbReference>
<dbReference type="EMBL" id="CP022932">
    <property type="protein sequence ID" value="ASV34260.1"/>
    <property type="molecule type" value="Genomic_DNA"/>
</dbReference>
<name>A0AAC9YGJ4_9ENTR</name>
<reference evidence="3" key="1">
    <citation type="submission" date="2017-08" db="EMBL/GenBank/DDBJ databases">
        <title>Genome sequence of Candidatus Hamiltonella defensa from Acyrthosiphon pisum strain MI47.</title>
        <authorList>
            <person name="Patel V.A."/>
            <person name="Chevignon G."/>
            <person name="Russell J.A."/>
            <person name="Oliver K.M."/>
        </authorList>
    </citation>
    <scope>NUCLEOTIDE SEQUENCE</scope>
    <source>
        <strain evidence="3">MI47</strain>
    </source>
</reference>
<dbReference type="Gene3D" id="1.10.4120.10">
    <property type="entry name" value="SopE-like, GEF domain"/>
    <property type="match status" value="1"/>
</dbReference>
<dbReference type="Proteomes" id="UP000792865">
    <property type="component" value="Chromosome"/>
</dbReference>
<keyword evidence="1" id="KW-0175">Coiled coil</keyword>
<evidence type="ECO:0000259" key="2">
    <source>
        <dbReference type="Pfam" id="PF07487"/>
    </source>
</evidence>
<evidence type="ECO:0000256" key="1">
    <source>
        <dbReference type="SAM" id="Coils"/>
    </source>
</evidence>
<dbReference type="AlphaFoldDB" id="A0AAC9YGJ4"/>
<dbReference type="SUPFAM" id="SSF81832">
    <property type="entry name" value="SopE-like GEF domain"/>
    <property type="match status" value="1"/>
</dbReference>
<dbReference type="GO" id="GO:0005085">
    <property type="term" value="F:guanyl-nucleotide exchange factor activity"/>
    <property type="evidence" value="ECO:0007669"/>
    <property type="project" value="InterPro"/>
</dbReference>